<gene>
    <name evidence="2" type="ORF">AVDCRST_MAG49-1493</name>
</gene>
<feature type="region of interest" description="Disordered" evidence="1">
    <location>
        <begin position="1"/>
        <end position="186"/>
    </location>
</feature>
<evidence type="ECO:0000256" key="1">
    <source>
        <dbReference type="SAM" id="MobiDB-lite"/>
    </source>
</evidence>
<feature type="compositionally biased region" description="Basic and acidic residues" evidence="1">
    <location>
        <begin position="129"/>
        <end position="138"/>
    </location>
</feature>
<organism evidence="2">
    <name type="scientific">uncultured Thermomicrobiales bacterium</name>
    <dbReference type="NCBI Taxonomy" id="1645740"/>
    <lineage>
        <taxon>Bacteria</taxon>
        <taxon>Pseudomonadati</taxon>
        <taxon>Thermomicrobiota</taxon>
        <taxon>Thermomicrobia</taxon>
        <taxon>Thermomicrobiales</taxon>
        <taxon>environmental samples</taxon>
    </lineage>
</organism>
<sequence length="186" mass="20495">GLEQACGRFRRSDTAGRTRPPHGGAVDWCGSRRASPEEHHRPTRTRRAGGYPRRPDRNDDPVGGWRPAGVGPRAGTHASAHHPHARGPGPGAQPPWRARHRRRGRHLGLHGAGRHGPVDAGVARRHPGSGRDDADRHRGPPYRRRLALRGEPPGRDPQRGRGRRRAADRGPDPRRRAVHHAHAAHL</sequence>
<feature type="compositionally biased region" description="Basic residues" evidence="1">
    <location>
        <begin position="97"/>
        <end position="108"/>
    </location>
</feature>
<dbReference type="AlphaFoldDB" id="A0A6J4UDZ8"/>
<accession>A0A6J4UDZ8</accession>
<dbReference type="EMBL" id="CADCWG010000089">
    <property type="protein sequence ID" value="CAA9547625.1"/>
    <property type="molecule type" value="Genomic_DNA"/>
</dbReference>
<feature type="non-terminal residue" evidence="2">
    <location>
        <position position="186"/>
    </location>
</feature>
<protein>
    <submittedName>
        <fullName evidence="2">Uncharacterized protein</fullName>
    </submittedName>
</protein>
<name>A0A6J4UDZ8_9BACT</name>
<feature type="non-terminal residue" evidence="2">
    <location>
        <position position="1"/>
    </location>
</feature>
<feature type="compositionally biased region" description="Basic residues" evidence="1">
    <location>
        <begin position="176"/>
        <end position="186"/>
    </location>
</feature>
<evidence type="ECO:0000313" key="2">
    <source>
        <dbReference type="EMBL" id="CAA9547625.1"/>
    </source>
</evidence>
<feature type="compositionally biased region" description="Basic and acidic residues" evidence="1">
    <location>
        <begin position="152"/>
        <end position="175"/>
    </location>
</feature>
<proteinExistence type="predicted"/>
<reference evidence="2" key="1">
    <citation type="submission" date="2020-02" db="EMBL/GenBank/DDBJ databases">
        <authorList>
            <person name="Meier V. D."/>
        </authorList>
    </citation>
    <scope>NUCLEOTIDE SEQUENCE</scope>
    <source>
        <strain evidence="2">AVDCRST_MAG49</strain>
    </source>
</reference>